<reference evidence="2" key="2">
    <citation type="submission" date="2022-01" db="EMBL/GenBank/DDBJ databases">
        <authorList>
            <person name="Yamashiro T."/>
            <person name="Shiraishi A."/>
            <person name="Satake H."/>
            <person name="Nakayama K."/>
        </authorList>
    </citation>
    <scope>NUCLEOTIDE SEQUENCE</scope>
</reference>
<evidence type="ECO:0000313" key="2">
    <source>
        <dbReference type="EMBL" id="GJS74048.1"/>
    </source>
</evidence>
<keyword evidence="3" id="KW-1185">Reference proteome</keyword>
<evidence type="ECO:0000313" key="3">
    <source>
        <dbReference type="Proteomes" id="UP001151760"/>
    </source>
</evidence>
<gene>
    <name evidence="2" type="ORF">Tco_0706889</name>
</gene>
<accession>A0ABQ4YAA0</accession>
<proteinExistence type="predicted"/>
<evidence type="ECO:0000256" key="1">
    <source>
        <dbReference type="SAM" id="MobiDB-lite"/>
    </source>
</evidence>
<feature type="compositionally biased region" description="Polar residues" evidence="1">
    <location>
        <begin position="1"/>
        <end position="36"/>
    </location>
</feature>
<feature type="compositionally biased region" description="Low complexity" evidence="1">
    <location>
        <begin position="160"/>
        <end position="176"/>
    </location>
</feature>
<dbReference type="Proteomes" id="UP001151760">
    <property type="component" value="Unassembled WGS sequence"/>
</dbReference>
<feature type="region of interest" description="Disordered" evidence="1">
    <location>
        <begin position="136"/>
        <end position="192"/>
    </location>
</feature>
<protein>
    <submittedName>
        <fullName evidence="2">Uncharacterized protein</fullName>
    </submittedName>
</protein>
<dbReference type="EMBL" id="BQNB010010201">
    <property type="protein sequence ID" value="GJS74048.1"/>
    <property type="molecule type" value="Genomic_DNA"/>
</dbReference>
<comment type="caution">
    <text evidence="2">The sequence shown here is derived from an EMBL/GenBank/DDBJ whole genome shotgun (WGS) entry which is preliminary data.</text>
</comment>
<feature type="region of interest" description="Disordered" evidence="1">
    <location>
        <begin position="1"/>
        <end position="55"/>
    </location>
</feature>
<sequence>MTQSQPIESSQRTNRTPSAPRSPNPNEHMSGESSVAKNYMLAKSAQESEAGENVERGEQHLLDEDINKCFSKGTRVALLSQISNNLATNVPPQVDAFLRNYLNNNILHAHLKSSSSSIPNLQHQLYLKMKDDPQAHNADFTGESSAKRKKMFDKGKSAMSDSSSKTTKGSSQTKLSIQESQKEYDPWSEDQETNDNEIHAFPFPENDLEELMSRWIGKVIKRFKLEARYAVHRQKSTWAKIYYIRGQLEKRSDPDEVYSDQKIVEKYLNKNVIEDLYLMCLNGKINYQENKILKSLVVVIRSGVLWERVHDYQLGLEIYQLKVNLTAPTLMVRGIENHSLYLIIAIPFVGLVYENSKKERRVINIDEIPKLCDAIFNRVLENVRKINLDVKHGFKDPPLSKEDADLMKFFEEHIQDRLKHRVQMRR</sequence>
<reference evidence="2" key="1">
    <citation type="journal article" date="2022" name="Int. J. Mol. Sci.">
        <title>Draft Genome of Tanacetum Coccineum: Genomic Comparison of Closely Related Tanacetum-Family Plants.</title>
        <authorList>
            <person name="Yamashiro T."/>
            <person name="Shiraishi A."/>
            <person name="Nakayama K."/>
            <person name="Satake H."/>
        </authorList>
    </citation>
    <scope>NUCLEOTIDE SEQUENCE</scope>
</reference>
<name>A0ABQ4YAA0_9ASTR</name>
<organism evidence="2 3">
    <name type="scientific">Tanacetum coccineum</name>
    <dbReference type="NCBI Taxonomy" id="301880"/>
    <lineage>
        <taxon>Eukaryota</taxon>
        <taxon>Viridiplantae</taxon>
        <taxon>Streptophyta</taxon>
        <taxon>Embryophyta</taxon>
        <taxon>Tracheophyta</taxon>
        <taxon>Spermatophyta</taxon>
        <taxon>Magnoliopsida</taxon>
        <taxon>eudicotyledons</taxon>
        <taxon>Gunneridae</taxon>
        <taxon>Pentapetalae</taxon>
        <taxon>asterids</taxon>
        <taxon>campanulids</taxon>
        <taxon>Asterales</taxon>
        <taxon>Asteraceae</taxon>
        <taxon>Asteroideae</taxon>
        <taxon>Anthemideae</taxon>
        <taxon>Anthemidinae</taxon>
        <taxon>Tanacetum</taxon>
    </lineage>
</organism>